<reference evidence="1 2" key="1">
    <citation type="submission" date="2016-09" db="EMBL/GenBank/DDBJ databases">
        <title>The complete genome sequences of Rhizobium gallicum, symbiovars gallicum and phaseoli, symbionts associated to common bean (Phaseolus vulgaris).</title>
        <authorList>
            <person name="Bustos P."/>
            <person name="Santamaria R.I."/>
            <person name="Perez-Carrascal O.M."/>
            <person name="Juarez S."/>
            <person name="Lozano L."/>
            <person name="Martinez-Flores I."/>
            <person name="Martinez-Romero E."/>
            <person name="Cevallos M."/>
            <person name="Romero D."/>
            <person name="Davila G."/>
            <person name="Gonzalez V."/>
        </authorList>
    </citation>
    <scope>NUCLEOTIDE SEQUENCE [LARGE SCALE GENOMIC DNA]</scope>
    <source>
        <strain evidence="1 2">IE4872</strain>
    </source>
</reference>
<evidence type="ECO:0000313" key="2">
    <source>
        <dbReference type="Proteomes" id="UP000184749"/>
    </source>
</evidence>
<sequence length="102" mass="11908">MLSRSTASAFGQERLAPERWRIIRHASPALAFTTLVSYAPLDQTSFPRHKTRHENGYLHYLPEDYSLARSLAWPFSSPKYPKMRNAPARRRRYFSDHCILGE</sequence>
<proteinExistence type="predicted"/>
<protein>
    <submittedName>
        <fullName evidence="1">Uncharacterized protein</fullName>
    </submittedName>
</protein>
<name>A0A1L5NGN1_9HYPH</name>
<dbReference type="STRING" id="56730.IE4872_CH01376"/>
<accession>A0A1L5NGN1</accession>
<dbReference type="EMBL" id="CP017101">
    <property type="protein sequence ID" value="APO67024.1"/>
    <property type="molecule type" value="Genomic_DNA"/>
</dbReference>
<organism evidence="1 2">
    <name type="scientific">Rhizobium gallicum</name>
    <dbReference type="NCBI Taxonomy" id="56730"/>
    <lineage>
        <taxon>Bacteria</taxon>
        <taxon>Pseudomonadati</taxon>
        <taxon>Pseudomonadota</taxon>
        <taxon>Alphaproteobacteria</taxon>
        <taxon>Hyphomicrobiales</taxon>
        <taxon>Rhizobiaceae</taxon>
        <taxon>Rhizobium/Agrobacterium group</taxon>
        <taxon>Rhizobium</taxon>
    </lineage>
</organism>
<dbReference type="Proteomes" id="UP000184749">
    <property type="component" value="Chromosome"/>
</dbReference>
<gene>
    <name evidence="1" type="ORF">IE4872_CH01376</name>
</gene>
<dbReference type="AlphaFoldDB" id="A0A1L5NGN1"/>
<evidence type="ECO:0000313" key="1">
    <source>
        <dbReference type="EMBL" id="APO67024.1"/>
    </source>
</evidence>